<feature type="compositionally biased region" description="Low complexity" evidence="1">
    <location>
        <begin position="40"/>
        <end position="59"/>
    </location>
</feature>
<feature type="region of interest" description="Disordered" evidence="1">
    <location>
        <begin position="33"/>
        <end position="59"/>
    </location>
</feature>
<organism evidence="2 3">
    <name type="scientific">Coccomyxa viridis</name>
    <dbReference type="NCBI Taxonomy" id="1274662"/>
    <lineage>
        <taxon>Eukaryota</taxon>
        <taxon>Viridiplantae</taxon>
        <taxon>Chlorophyta</taxon>
        <taxon>core chlorophytes</taxon>
        <taxon>Trebouxiophyceae</taxon>
        <taxon>Trebouxiophyceae incertae sedis</taxon>
        <taxon>Coccomyxaceae</taxon>
        <taxon>Coccomyxa</taxon>
    </lineage>
</organism>
<proteinExistence type="predicted"/>
<dbReference type="Proteomes" id="UP001497392">
    <property type="component" value="Unassembled WGS sequence"/>
</dbReference>
<keyword evidence="3" id="KW-1185">Reference proteome</keyword>
<reference evidence="2 3" key="1">
    <citation type="submission" date="2024-06" db="EMBL/GenBank/DDBJ databases">
        <authorList>
            <person name="Kraege A."/>
            <person name="Thomma B."/>
        </authorList>
    </citation>
    <scope>NUCLEOTIDE SEQUENCE [LARGE SCALE GENOMIC DNA]</scope>
</reference>
<protein>
    <submittedName>
        <fullName evidence="2">G7217 protein</fullName>
    </submittedName>
</protein>
<dbReference type="EMBL" id="CAXHTA020000011">
    <property type="protein sequence ID" value="CAL5224520.1"/>
    <property type="molecule type" value="Genomic_DNA"/>
</dbReference>
<accession>A0ABP1G1B7</accession>
<gene>
    <name evidence="2" type="primary">g7217</name>
    <name evidence="2" type="ORF">VP750_LOCUS6179</name>
</gene>
<comment type="caution">
    <text evidence="2">The sequence shown here is derived from an EMBL/GenBank/DDBJ whole genome shotgun (WGS) entry which is preliminary data.</text>
</comment>
<evidence type="ECO:0000313" key="3">
    <source>
        <dbReference type="Proteomes" id="UP001497392"/>
    </source>
</evidence>
<name>A0ABP1G1B7_9CHLO</name>
<sequence>MDIDSDDDPSPEEPAADWDAFLKAQAAARELDMSRRKAEAAQLSQPSAAAASEASWRTAAPPARELLHTEARQLGVQDSLLPDNRIGHASRRGNNWMWGGDGAYVPSPSSAVDTTLRLHETVKVFDMGLVAHPARAVLDSGNAGCTLIMRRFAARLGLVDENGRPKQDNVRLTTVHGVVAGASEKVPLMRLNYELQGRRMLITAGVSEATLGCDVLLSRREIAEFLSDGFTFDVR</sequence>
<evidence type="ECO:0000313" key="2">
    <source>
        <dbReference type="EMBL" id="CAL5224520.1"/>
    </source>
</evidence>
<evidence type="ECO:0000256" key="1">
    <source>
        <dbReference type="SAM" id="MobiDB-lite"/>
    </source>
</evidence>